<dbReference type="RefSeq" id="WP_058964401.1">
    <property type="nucleotide sequence ID" value="NZ_CABKVM010000017.1"/>
</dbReference>
<proteinExistence type="predicted"/>
<dbReference type="Gene3D" id="3.40.220.10">
    <property type="entry name" value="Leucine Aminopeptidase, subunit E, domain 1"/>
    <property type="match status" value="1"/>
</dbReference>
<evidence type="ECO:0000313" key="3">
    <source>
        <dbReference type="Proteomes" id="UP000295184"/>
    </source>
</evidence>
<dbReference type="InterPro" id="IPR043472">
    <property type="entry name" value="Macro_dom-like"/>
</dbReference>
<dbReference type="InterPro" id="IPR012664">
    <property type="entry name" value="CHP02452"/>
</dbReference>
<protein>
    <submittedName>
        <fullName evidence="2">Uncharacterized protein (TIGR02452 family)</fullName>
    </submittedName>
</protein>
<comment type="caution">
    <text evidence="2">The sequence shown here is derived from an EMBL/GenBank/DDBJ whole genome shotgun (WGS) entry which is preliminary data.</text>
</comment>
<sequence length="283" mass="31637">MPYMDKRQQNISVFEDTRTWYTQDAMLKDAVRKSRHGTKFYVPGAVSPAPELLARFSEDMHILVSTERTLQAAGKYTGQKVAVLNFASATNPGGGVLRGSSAQEEALCRCSTLYPCLLGNDLWQSYYQMHRDRDDVTYTDACIYTPDVLVIKTDTNSPERLPKGKIYPVDVITCAAPNLRPQPNNYMNPGHGAPVRLTREQIRTLHLQRARKILSVAAIHGAEVLILGAFGCGAFCNPPEVVAGAFRDVLPDFAHAFRTVEFAVYCTPRDDSNYRTFQQILTR</sequence>
<feature type="domain" description="Microbial-type PARG catalytic" evidence="1">
    <location>
        <begin position="24"/>
        <end position="152"/>
    </location>
</feature>
<evidence type="ECO:0000313" key="2">
    <source>
        <dbReference type="EMBL" id="TCL54940.1"/>
    </source>
</evidence>
<dbReference type="EMBL" id="SLUM01000019">
    <property type="protein sequence ID" value="TCL54940.1"/>
    <property type="molecule type" value="Genomic_DNA"/>
</dbReference>
<dbReference type="PANTHER" id="PTHR35596">
    <property type="entry name" value="DUF2263 DOMAIN-CONTAINING PROTEIN"/>
    <property type="match status" value="1"/>
</dbReference>
<dbReference type="InterPro" id="IPR019261">
    <property type="entry name" value="PARG_cat_microbial"/>
</dbReference>
<accession>A0A4R1QWV0</accession>
<evidence type="ECO:0000259" key="1">
    <source>
        <dbReference type="Pfam" id="PF10021"/>
    </source>
</evidence>
<dbReference type="SUPFAM" id="SSF52949">
    <property type="entry name" value="Macro domain-like"/>
    <property type="match status" value="1"/>
</dbReference>
<dbReference type="NCBIfam" id="TIGR02452">
    <property type="entry name" value="TIGR02452 family protein"/>
    <property type="match status" value="1"/>
</dbReference>
<gene>
    <name evidence="2" type="ORF">EDD77_11965</name>
</gene>
<dbReference type="Proteomes" id="UP000295184">
    <property type="component" value="Unassembled WGS sequence"/>
</dbReference>
<dbReference type="Pfam" id="PF10021">
    <property type="entry name" value="PARG_cat_microb"/>
    <property type="match status" value="1"/>
</dbReference>
<organism evidence="2 3">
    <name type="scientific">Allofournierella massiliensis</name>
    <dbReference type="NCBI Taxonomy" id="1650663"/>
    <lineage>
        <taxon>Bacteria</taxon>
        <taxon>Bacillati</taxon>
        <taxon>Bacillota</taxon>
        <taxon>Clostridia</taxon>
        <taxon>Eubacteriales</taxon>
        <taxon>Oscillospiraceae</taxon>
        <taxon>Allofournierella</taxon>
    </lineage>
</organism>
<name>A0A4R1QWV0_9FIRM</name>
<dbReference type="AlphaFoldDB" id="A0A4R1QWV0"/>
<dbReference type="PANTHER" id="PTHR35596:SF1">
    <property type="entry name" value="MICROBIAL-TYPE PARG CATALYTIC DOMAIN-CONTAINING PROTEIN"/>
    <property type="match status" value="1"/>
</dbReference>
<dbReference type="PIRSF" id="PIRSF014899">
    <property type="entry name" value="UCP014899"/>
    <property type="match status" value="1"/>
</dbReference>
<reference evidence="2 3" key="1">
    <citation type="submission" date="2019-03" db="EMBL/GenBank/DDBJ databases">
        <title>Genomic Encyclopedia of Type Strains, Phase IV (KMG-IV): sequencing the most valuable type-strain genomes for metagenomic binning, comparative biology and taxonomic classification.</title>
        <authorList>
            <person name="Goeker M."/>
        </authorList>
    </citation>
    <scope>NUCLEOTIDE SEQUENCE [LARGE SCALE GENOMIC DNA]</scope>
    <source>
        <strain evidence="2 3">DSM 100451</strain>
    </source>
</reference>